<comment type="caution">
    <text evidence="1">The sequence shown here is derived from an EMBL/GenBank/DDBJ whole genome shotgun (WGS) entry which is preliminary data.</text>
</comment>
<protein>
    <submittedName>
        <fullName evidence="1">Uncharacterized protein</fullName>
    </submittedName>
</protein>
<accession>A0ABV0SP29</accession>
<name>A0ABV0SP29_9TELE</name>
<evidence type="ECO:0000313" key="2">
    <source>
        <dbReference type="Proteomes" id="UP001482620"/>
    </source>
</evidence>
<keyword evidence="2" id="KW-1185">Reference proteome</keyword>
<dbReference type="Proteomes" id="UP001482620">
    <property type="component" value="Unassembled WGS sequence"/>
</dbReference>
<gene>
    <name evidence="1" type="ORF">ILYODFUR_012585</name>
</gene>
<sequence length="100" mass="11090">MNNMNINKQKQSFYSEGSGASPTLFTVGWGGADLDRGHYWVVEAVLQGSPQSCHHTFPGELDSFINQAEVSEVVKKLHGGKASGVDEIRPEYLWFLESVF</sequence>
<proteinExistence type="predicted"/>
<reference evidence="1 2" key="1">
    <citation type="submission" date="2021-06" db="EMBL/GenBank/DDBJ databases">
        <authorList>
            <person name="Palmer J.M."/>
        </authorList>
    </citation>
    <scope>NUCLEOTIDE SEQUENCE [LARGE SCALE GENOMIC DNA]</scope>
    <source>
        <strain evidence="2">if_2019</strain>
        <tissue evidence="1">Muscle</tissue>
    </source>
</reference>
<evidence type="ECO:0000313" key="1">
    <source>
        <dbReference type="EMBL" id="MEQ2221137.1"/>
    </source>
</evidence>
<organism evidence="1 2">
    <name type="scientific">Ilyodon furcidens</name>
    <name type="common">goldbreast splitfin</name>
    <dbReference type="NCBI Taxonomy" id="33524"/>
    <lineage>
        <taxon>Eukaryota</taxon>
        <taxon>Metazoa</taxon>
        <taxon>Chordata</taxon>
        <taxon>Craniata</taxon>
        <taxon>Vertebrata</taxon>
        <taxon>Euteleostomi</taxon>
        <taxon>Actinopterygii</taxon>
        <taxon>Neopterygii</taxon>
        <taxon>Teleostei</taxon>
        <taxon>Neoteleostei</taxon>
        <taxon>Acanthomorphata</taxon>
        <taxon>Ovalentaria</taxon>
        <taxon>Atherinomorphae</taxon>
        <taxon>Cyprinodontiformes</taxon>
        <taxon>Goodeidae</taxon>
        <taxon>Ilyodon</taxon>
    </lineage>
</organism>
<dbReference type="EMBL" id="JAHRIQ010000995">
    <property type="protein sequence ID" value="MEQ2221137.1"/>
    <property type="molecule type" value="Genomic_DNA"/>
</dbReference>